<name>A0A9J5YPF1_SOLCO</name>
<sequence length="61" mass="6818">MYCNIKLAPPVICTCCPLASIVLSPVMISSWLSLMTIFCHLYHQSYGDQIQEHNLLASGDF</sequence>
<comment type="caution">
    <text evidence="2">The sequence shown here is derived from an EMBL/GenBank/DDBJ whole genome shotgun (WGS) entry which is preliminary data.</text>
</comment>
<proteinExistence type="predicted"/>
<evidence type="ECO:0000256" key="1">
    <source>
        <dbReference type="SAM" id="Phobius"/>
    </source>
</evidence>
<feature type="transmembrane region" description="Helical" evidence="1">
    <location>
        <begin position="7"/>
        <end position="28"/>
    </location>
</feature>
<reference evidence="2 3" key="1">
    <citation type="submission" date="2020-09" db="EMBL/GenBank/DDBJ databases">
        <title>De no assembly of potato wild relative species, Solanum commersonii.</title>
        <authorList>
            <person name="Cho K."/>
        </authorList>
    </citation>
    <scope>NUCLEOTIDE SEQUENCE [LARGE SCALE GENOMIC DNA]</scope>
    <source>
        <strain evidence="2">LZ3.2</strain>
        <tissue evidence="2">Leaf</tissue>
    </source>
</reference>
<organism evidence="2 3">
    <name type="scientific">Solanum commersonii</name>
    <name type="common">Commerson's wild potato</name>
    <name type="synonym">Commerson's nightshade</name>
    <dbReference type="NCBI Taxonomy" id="4109"/>
    <lineage>
        <taxon>Eukaryota</taxon>
        <taxon>Viridiplantae</taxon>
        <taxon>Streptophyta</taxon>
        <taxon>Embryophyta</taxon>
        <taxon>Tracheophyta</taxon>
        <taxon>Spermatophyta</taxon>
        <taxon>Magnoliopsida</taxon>
        <taxon>eudicotyledons</taxon>
        <taxon>Gunneridae</taxon>
        <taxon>Pentapetalae</taxon>
        <taxon>asterids</taxon>
        <taxon>lamiids</taxon>
        <taxon>Solanales</taxon>
        <taxon>Solanaceae</taxon>
        <taxon>Solanoideae</taxon>
        <taxon>Solaneae</taxon>
        <taxon>Solanum</taxon>
    </lineage>
</organism>
<accession>A0A9J5YPF1</accession>
<dbReference type="EMBL" id="JACXVP010000006">
    <property type="protein sequence ID" value="KAG5602337.1"/>
    <property type="molecule type" value="Genomic_DNA"/>
</dbReference>
<dbReference type="Proteomes" id="UP000824120">
    <property type="component" value="Chromosome 6"/>
</dbReference>
<protein>
    <submittedName>
        <fullName evidence="2">Uncharacterized protein</fullName>
    </submittedName>
</protein>
<keyword evidence="1" id="KW-0472">Membrane</keyword>
<gene>
    <name evidence="2" type="ORF">H5410_033707</name>
</gene>
<keyword evidence="1" id="KW-1133">Transmembrane helix</keyword>
<keyword evidence="3" id="KW-1185">Reference proteome</keyword>
<evidence type="ECO:0000313" key="2">
    <source>
        <dbReference type="EMBL" id="KAG5602337.1"/>
    </source>
</evidence>
<dbReference type="AlphaFoldDB" id="A0A9J5YPF1"/>
<keyword evidence="1" id="KW-0812">Transmembrane</keyword>
<evidence type="ECO:0000313" key="3">
    <source>
        <dbReference type="Proteomes" id="UP000824120"/>
    </source>
</evidence>